<evidence type="ECO:0000256" key="5">
    <source>
        <dbReference type="SAM" id="MobiDB-lite"/>
    </source>
</evidence>
<dbReference type="PRINTS" id="PR00455">
    <property type="entry name" value="HTHTETR"/>
</dbReference>
<evidence type="ECO:0000256" key="3">
    <source>
        <dbReference type="ARBA" id="ARBA00023163"/>
    </source>
</evidence>
<evidence type="ECO:0000259" key="6">
    <source>
        <dbReference type="PROSITE" id="PS50977"/>
    </source>
</evidence>
<reference evidence="8" key="1">
    <citation type="journal article" date="2019" name="Int. J. Syst. Evol. Microbiol.">
        <title>The Global Catalogue of Microorganisms (GCM) 10K type strain sequencing project: providing services to taxonomists for standard genome sequencing and annotation.</title>
        <authorList>
            <consortium name="The Broad Institute Genomics Platform"/>
            <consortium name="The Broad Institute Genome Sequencing Center for Infectious Disease"/>
            <person name="Wu L."/>
            <person name="Ma J."/>
        </authorList>
    </citation>
    <scope>NUCLEOTIDE SEQUENCE [LARGE SCALE GENOMIC DNA]</scope>
    <source>
        <strain evidence="8">CCM 7043</strain>
    </source>
</reference>
<dbReference type="InterPro" id="IPR009057">
    <property type="entry name" value="Homeodomain-like_sf"/>
</dbReference>
<evidence type="ECO:0000313" key="8">
    <source>
        <dbReference type="Proteomes" id="UP001597338"/>
    </source>
</evidence>
<feature type="domain" description="HTH tetR-type" evidence="6">
    <location>
        <begin position="28"/>
        <end position="88"/>
    </location>
</feature>
<dbReference type="InterPro" id="IPR011075">
    <property type="entry name" value="TetR_C"/>
</dbReference>
<dbReference type="InterPro" id="IPR050109">
    <property type="entry name" value="HTH-type_TetR-like_transc_reg"/>
</dbReference>
<name>A0ABW4VG40_9MICO</name>
<evidence type="ECO:0000256" key="1">
    <source>
        <dbReference type="ARBA" id="ARBA00023015"/>
    </source>
</evidence>
<keyword evidence="3" id="KW-0804">Transcription</keyword>
<dbReference type="Gene3D" id="1.10.357.10">
    <property type="entry name" value="Tetracycline Repressor, domain 2"/>
    <property type="match status" value="1"/>
</dbReference>
<dbReference type="EMBL" id="JBHUHF010000001">
    <property type="protein sequence ID" value="MFD2028693.1"/>
    <property type="molecule type" value="Genomic_DNA"/>
</dbReference>
<feature type="DNA-binding region" description="H-T-H motif" evidence="4">
    <location>
        <begin position="51"/>
        <end position="70"/>
    </location>
</feature>
<keyword evidence="2 4" id="KW-0238">DNA-binding</keyword>
<dbReference type="Proteomes" id="UP001597338">
    <property type="component" value="Unassembled WGS sequence"/>
</dbReference>
<organism evidence="7 8">
    <name type="scientific">Promicromonospora aerolata</name>
    <dbReference type="NCBI Taxonomy" id="195749"/>
    <lineage>
        <taxon>Bacteria</taxon>
        <taxon>Bacillati</taxon>
        <taxon>Actinomycetota</taxon>
        <taxon>Actinomycetes</taxon>
        <taxon>Micrococcales</taxon>
        <taxon>Promicromonosporaceae</taxon>
        <taxon>Promicromonospora</taxon>
    </lineage>
</organism>
<keyword evidence="8" id="KW-1185">Reference proteome</keyword>
<accession>A0ABW4VG40</accession>
<gene>
    <name evidence="7" type="ORF">ACFSL2_24625</name>
</gene>
<dbReference type="SUPFAM" id="SSF46689">
    <property type="entry name" value="Homeodomain-like"/>
    <property type="match status" value="1"/>
</dbReference>
<feature type="region of interest" description="Disordered" evidence="5">
    <location>
        <begin position="1"/>
        <end position="30"/>
    </location>
</feature>
<dbReference type="Gene3D" id="1.10.10.60">
    <property type="entry name" value="Homeodomain-like"/>
    <property type="match status" value="1"/>
</dbReference>
<evidence type="ECO:0000256" key="4">
    <source>
        <dbReference type="PROSITE-ProRule" id="PRU00335"/>
    </source>
</evidence>
<dbReference type="InterPro" id="IPR001647">
    <property type="entry name" value="HTH_TetR"/>
</dbReference>
<protein>
    <submittedName>
        <fullName evidence="7">TetR/AcrR family transcriptional regulator</fullName>
    </submittedName>
</protein>
<dbReference type="PANTHER" id="PTHR30055">
    <property type="entry name" value="HTH-TYPE TRANSCRIPTIONAL REGULATOR RUTR"/>
    <property type="match status" value="1"/>
</dbReference>
<dbReference type="RefSeq" id="WP_377200359.1">
    <property type="nucleotide sequence ID" value="NZ_JBHUHF010000001.1"/>
</dbReference>
<evidence type="ECO:0000313" key="7">
    <source>
        <dbReference type="EMBL" id="MFD2028693.1"/>
    </source>
</evidence>
<comment type="caution">
    <text evidence="7">The sequence shown here is derived from an EMBL/GenBank/DDBJ whole genome shotgun (WGS) entry which is preliminary data.</text>
</comment>
<proteinExistence type="predicted"/>
<dbReference type="PROSITE" id="PS50977">
    <property type="entry name" value="HTH_TETR_2"/>
    <property type="match status" value="1"/>
</dbReference>
<dbReference type="PANTHER" id="PTHR30055:SF148">
    <property type="entry name" value="TETR-FAMILY TRANSCRIPTIONAL REGULATOR"/>
    <property type="match status" value="1"/>
</dbReference>
<dbReference type="Pfam" id="PF16859">
    <property type="entry name" value="TetR_C_11"/>
    <property type="match status" value="1"/>
</dbReference>
<dbReference type="SUPFAM" id="SSF48498">
    <property type="entry name" value="Tetracyclin repressor-like, C-terminal domain"/>
    <property type="match status" value="1"/>
</dbReference>
<evidence type="ECO:0000256" key="2">
    <source>
        <dbReference type="ARBA" id="ARBA00023125"/>
    </source>
</evidence>
<sequence>MAGRAPADREDPLTAADVRRGRGRPRDPRTDEAILRAALELFTEHGHAGTSIEQIARRAGVGKLTVYRRWGSKDELIAAAVESARGEIPSPGPDDLADLSYAEISQVLADALPVSARTLAEPGYRAMLAQVFGSSVTHPGVMAAFWKNHILPRRRTAHLALSRAVAEGVLPAETDIEALIDMTVGAVIYRLLRPEPPDADELLEYLRTLYAQAGMIPRQRPGEDV</sequence>
<dbReference type="Pfam" id="PF00440">
    <property type="entry name" value="TetR_N"/>
    <property type="match status" value="1"/>
</dbReference>
<dbReference type="InterPro" id="IPR036271">
    <property type="entry name" value="Tet_transcr_reg_TetR-rel_C_sf"/>
</dbReference>
<keyword evidence="1" id="KW-0805">Transcription regulation</keyword>